<dbReference type="InterPro" id="IPR020806">
    <property type="entry name" value="PKS_PP-bd"/>
</dbReference>
<dbReference type="SUPFAM" id="SSF53901">
    <property type="entry name" value="Thiolase-like"/>
    <property type="match status" value="1"/>
</dbReference>
<evidence type="ECO:0000313" key="7">
    <source>
        <dbReference type="Proteomes" id="UP000281350"/>
    </source>
</evidence>
<reference evidence="6 7" key="1">
    <citation type="submission" date="2018-08" db="EMBL/GenBank/DDBJ databases">
        <title>Recombination of ecologically and evolutionarily significant loci maintains genetic cohesion in the Pseudomonas syringae species complex.</title>
        <authorList>
            <person name="Dillon M."/>
            <person name="Thakur S."/>
            <person name="Almeida R.N.D."/>
            <person name="Weir B.S."/>
            <person name="Guttman D.S."/>
        </authorList>
    </citation>
    <scope>NUCLEOTIDE SEQUENCE [LARGE SCALE GENOMIC DNA]</scope>
    <source>
        <strain evidence="6 7">ICMP 2732</strain>
    </source>
</reference>
<dbReference type="InterPro" id="IPR000073">
    <property type="entry name" value="AB_hydrolase_1"/>
</dbReference>
<dbReference type="PANTHER" id="PTHR43775:SF37">
    <property type="entry name" value="SI:DKEY-61P9.11"/>
    <property type="match status" value="1"/>
</dbReference>
<dbReference type="InterPro" id="IPR006162">
    <property type="entry name" value="Ppantetheine_attach_site"/>
</dbReference>
<accession>A0A3M3XFL1</accession>
<dbReference type="EMBL" id="RBPY01000185">
    <property type="protein sequence ID" value="RMO68856.1"/>
    <property type="molecule type" value="Genomic_DNA"/>
</dbReference>
<dbReference type="Pfam" id="PF12697">
    <property type="entry name" value="Abhydrolase_6"/>
    <property type="match status" value="1"/>
</dbReference>
<evidence type="ECO:0000259" key="5">
    <source>
        <dbReference type="PROSITE" id="PS52004"/>
    </source>
</evidence>
<dbReference type="PROSITE" id="PS00012">
    <property type="entry name" value="PHOSPHOPANTETHEINE"/>
    <property type="match status" value="1"/>
</dbReference>
<dbReference type="PANTHER" id="PTHR43775">
    <property type="entry name" value="FATTY ACID SYNTHASE"/>
    <property type="match status" value="1"/>
</dbReference>
<dbReference type="Gene3D" id="3.30.70.3290">
    <property type="match status" value="1"/>
</dbReference>
<keyword evidence="2" id="KW-0597">Phosphoprotein</keyword>
<dbReference type="GO" id="GO:0031177">
    <property type="term" value="F:phosphopantetheine binding"/>
    <property type="evidence" value="ECO:0007669"/>
    <property type="project" value="InterPro"/>
</dbReference>
<dbReference type="CDD" id="cd00833">
    <property type="entry name" value="PKS"/>
    <property type="match status" value="1"/>
</dbReference>
<dbReference type="InterPro" id="IPR020841">
    <property type="entry name" value="PKS_Beta-ketoAc_synthase_dom"/>
</dbReference>
<name>A0A3M3XFL1_9PSED</name>
<evidence type="ECO:0000256" key="3">
    <source>
        <dbReference type="ARBA" id="ARBA00022679"/>
    </source>
</evidence>
<dbReference type="GO" id="GO:0071770">
    <property type="term" value="P:DIM/DIP cell wall layer assembly"/>
    <property type="evidence" value="ECO:0007669"/>
    <property type="project" value="TreeGrafter"/>
</dbReference>
<dbReference type="InterPro" id="IPR009081">
    <property type="entry name" value="PP-bd_ACP"/>
</dbReference>
<dbReference type="InterPro" id="IPR014030">
    <property type="entry name" value="Ketoacyl_synth_N"/>
</dbReference>
<evidence type="ECO:0000256" key="2">
    <source>
        <dbReference type="ARBA" id="ARBA00022553"/>
    </source>
</evidence>
<protein>
    <submittedName>
        <fullName evidence="6">Polyketide synthase module</fullName>
    </submittedName>
</protein>
<feature type="domain" description="Carrier" evidence="4">
    <location>
        <begin position="3"/>
        <end position="79"/>
    </location>
</feature>
<dbReference type="AlphaFoldDB" id="A0A3M3XFL1"/>
<dbReference type="SMART" id="SM00825">
    <property type="entry name" value="PKS_KS"/>
    <property type="match status" value="1"/>
</dbReference>
<dbReference type="GO" id="GO:0006633">
    <property type="term" value="P:fatty acid biosynthetic process"/>
    <property type="evidence" value="ECO:0007669"/>
    <property type="project" value="TreeGrafter"/>
</dbReference>
<organism evidence="6 7">
    <name type="scientific">Pseudomonas syringae pv. primulae</name>
    <dbReference type="NCBI Taxonomy" id="251707"/>
    <lineage>
        <taxon>Bacteria</taxon>
        <taxon>Pseudomonadati</taxon>
        <taxon>Pseudomonadota</taxon>
        <taxon>Gammaproteobacteria</taxon>
        <taxon>Pseudomonadales</taxon>
        <taxon>Pseudomonadaceae</taxon>
        <taxon>Pseudomonas</taxon>
    </lineage>
</organism>
<dbReference type="PROSITE" id="PS52004">
    <property type="entry name" value="KS3_2"/>
    <property type="match status" value="1"/>
</dbReference>
<dbReference type="InterPro" id="IPR014031">
    <property type="entry name" value="Ketoacyl_synth_C"/>
</dbReference>
<dbReference type="InterPro" id="IPR029058">
    <property type="entry name" value="AB_hydrolase_fold"/>
</dbReference>
<keyword evidence="1" id="KW-0596">Phosphopantetheine</keyword>
<dbReference type="GO" id="GO:0004312">
    <property type="term" value="F:fatty acid synthase activity"/>
    <property type="evidence" value="ECO:0007669"/>
    <property type="project" value="TreeGrafter"/>
</dbReference>
<dbReference type="SUPFAM" id="SSF47336">
    <property type="entry name" value="ACP-like"/>
    <property type="match status" value="2"/>
</dbReference>
<dbReference type="Pfam" id="PF02801">
    <property type="entry name" value="Ketoacyl-synt_C"/>
    <property type="match status" value="1"/>
</dbReference>
<dbReference type="Pfam" id="PF00109">
    <property type="entry name" value="ketoacyl-synt"/>
    <property type="match status" value="1"/>
</dbReference>
<dbReference type="SMART" id="SM00823">
    <property type="entry name" value="PKS_PP"/>
    <property type="match status" value="2"/>
</dbReference>
<evidence type="ECO:0000313" key="6">
    <source>
        <dbReference type="EMBL" id="RMO68856.1"/>
    </source>
</evidence>
<sequence length="1006" mass="106464">MTHPDALSLSALQKLFADALLEVEPLDADEPYIERGVDSILAAQLAKAIAQRFAVPCRTADLFEAASLRELLKLLQVRIEPSTTTRTTPNENPRSKTGRTPVIVGAAGRFPGAASLDELWAVLESGKPQTGVMGEHKRTGSFKGGFLRDIDAFDNGFFHLSPNESVCVDPQQRLSLEQAWHAIECSGLTLTELKTLRCGVFATGLPGDYRHVLSAHSEQAISAAAFTGNAFSALAGRIAYCFDLPGPVLSIDTACSSFLVALHQAAMALRSGECDAAIVCAATLFCTDEVFRLAQASQVLSASGHCLAFNELADGFAPAEGAGALLLTTQEVAQNLGLAMLAQLDGSAVGHDGRSNGLMSPSVSGQTEVIRAAWEDARRQGGQGPEHIALIETHGTGTPVGDPLEAKALAQTYGQLEGQGLRYLGANKTIFGHTLVSSGLLSVLKALLALDRQQIPGPLLRPSSSSHWHDIMPVSSPHTAHALPPGAGIAISAFGFTGVNAHVLLHKPGSASAVQVDIEGLCISAASEAGLQRTALLLARFLAQGTLSYAQVCASCAARTPQAVRAVVCAEQVDQVVDALARWGRSTPTGVVVARDYQELPASTRRPDGVAARWLQGMATRMGVSQAIHVPPYPFARRAFWPGLPSTATDQDNAGGSANVLEELRQRLAQLCGYRLEEVDSQAPLSSLGLDSLTVLQLLAPFQKRSGKIAVEQAFAASTLAELATLIERAAQSGRVADQAATDLPLGLRRRQTRSGLTVLDQAGNLPPVILVSPLNASPRIWVQQLPMLRRDGWNPCIVELPLHDAVQPDTPEIDLGRVAAQLAQLCEELSVAGQPVPCIGWSLGGCVALHAALQHSPCVGPITVISAAPWFGETILEDTLQAQSELEGRGEMFDQILPGNGSVASRIGAGLNLRSLGAYTNALSTFDIREALGDLNVPLLVIHGAQDNVIQAQCVMPLRQLEKARFLEIADAGHFSPLTHATLVNRTLLDWLHVSKPSANVTQVA</sequence>
<dbReference type="PROSITE" id="PS50075">
    <property type="entry name" value="CARRIER"/>
    <property type="match status" value="2"/>
</dbReference>
<keyword evidence="3" id="KW-0808">Transferase</keyword>
<dbReference type="Gene3D" id="1.10.1200.10">
    <property type="entry name" value="ACP-like"/>
    <property type="match status" value="2"/>
</dbReference>
<dbReference type="GO" id="GO:0005737">
    <property type="term" value="C:cytoplasm"/>
    <property type="evidence" value="ECO:0007669"/>
    <property type="project" value="TreeGrafter"/>
</dbReference>
<proteinExistence type="predicted"/>
<evidence type="ECO:0000256" key="1">
    <source>
        <dbReference type="ARBA" id="ARBA00022450"/>
    </source>
</evidence>
<dbReference type="RefSeq" id="WP_122278724.1">
    <property type="nucleotide sequence ID" value="NZ_RBPY01000185.1"/>
</dbReference>
<dbReference type="SMART" id="SM01294">
    <property type="entry name" value="PKS_PP_betabranch"/>
    <property type="match status" value="1"/>
</dbReference>
<dbReference type="Proteomes" id="UP000281350">
    <property type="component" value="Unassembled WGS sequence"/>
</dbReference>
<gene>
    <name evidence="6" type="ORF">ALQ36_01930</name>
</gene>
<dbReference type="GO" id="GO:0005886">
    <property type="term" value="C:plasma membrane"/>
    <property type="evidence" value="ECO:0007669"/>
    <property type="project" value="TreeGrafter"/>
</dbReference>
<feature type="domain" description="Ketosynthase family 3 (KS3)" evidence="5">
    <location>
        <begin position="98"/>
        <end position="507"/>
    </location>
</feature>
<evidence type="ECO:0000259" key="4">
    <source>
        <dbReference type="PROSITE" id="PS50075"/>
    </source>
</evidence>
<comment type="caution">
    <text evidence="6">The sequence shown here is derived from an EMBL/GenBank/DDBJ whole genome shotgun (WGS) entry which is preliminary data.</text>
</comment>
<dbReference type="InterPro" id="IPR050091">
    <property type="entry name" value="PKS_NRPS_Biosynth_Enz"/>
</dbReference>
<dbReference type="Gene3D" id="3.40.47.10">
    <property type="match status" value="1"/>
</dbReference>
<dbReference type="InterPro" id="IPR036736">
    <property type="entry name" value="ACP-like_sf"/>
</dbReference>
<dbReference type="InterPro" id="IPR016039">
    <property type="entry name" value="Thiolase-like"/>
</dbReference>
<dbReference type="Pfam" id="PF00550">
    <property type="entry name" value="PP-binding"/>
    <property type="match status" value="2"/>
</dbReference>
<feature type="domain" description="Carrier" evidence="4">
    <location>
        <begin position="658"/>
        <end position="731"/>
    </location>
</feature>
<dbReference type="Gene3D" id="3.40.50.1820">
    <property type="entry name" value="alpha/beta hydrolase"/>
    <property type="match status" value="1"/>
</dbReference>
<dbReference type="SUPFAM" id="SSF53474">
    <property type="entry name" value="alpha/beta-Hydrolases"/>
    <property type="match status" value="1"/>
</dbReference>